<feature type="transmembrane region" description="Helical" evidence="2">
    <location>
        <begin position="21"/>
        <end position="41"/>
    </location>
</feature>
<dbReference type="PANTHER" id="PTHR34473">
    <property type="entry name" value="UPF0699 TRANSMEMBRANE PROTEIN YDBS"/>
    <property type="match status" value="1"/>
</dbReference>
<keyword evidence="5" id="KW-1185">Reference proteome</keyword>
<proteinExistence type="predicted"/>
<dbReference type="Proteomes" id="UP001500194">
    <property type="component" value="Unassembled WGS sequence"/>
</dbReference>
<dbReference type="AlphaFoldDB" id="A0AAV3T4B2"/>
<feature type="domain" description="YdbS-like PH" evidence="3">
    <location>
        <begin position="75"/>
        <end position="154"/>
    </location>
</feature>
<dbReference type="Pfam" id="PF03703">
    <property type="entry name" value="bPH_2"/>
    <property type="match status" value="1"/>
</dbReference>
<evidence type="ECO:0000259" key="3">
    <source>
        <dbReference type="Pfam" id="PF03703"/>
    </source>
</evidence>
<keyword evidence="2" id="KW-1133">Transmembrane helix</keyword>
<comment type="caution">
    <text evidence="4">The sequence shown here is derived from an EMBL/GenBank/DDBJ whole genome shotgun (WGS) entry which is preliminary data.</text>
</comment>
<dbReference type="EMBL" id="BAAADU010000002">
    <property type="protein sequence ID" value="GAA0657817.1"/>
    <property type="molecule type" value="Genomic_DNA"/>
</dbReference>
<keyword evidence="2" id="KW-0472">Membrane</keyword>
<dbReference type="InterPro" id="IPR005182">
    <property type="entry name" value="YdbS-like_PH"/>
</dbReference>
<name>A0AAV3T4B2_9EURY</name>
<evidence type="ECO:0000256" key="2">
    <source>
        <dbReference type="SAM" id="Phobius"/>
    </source>
</evidence>
<organism evidence="4 5">
    <name type="scientific">Salarchaeum japonicum</name>
    <dbReference type="NCBI Taxonomy" id="555573"/>
    <lineage>
        <taxon>Archaea</taxon>
        <taxon>Methanobacteriati</taxon>
        <taxon>Methanobacteriota</taxon>
        <taxon>Stenosarchaea group</taxon>
        <taxon>Halobacteria</taxon>
        <taxon>Halobacteriales</taxon>
        <taxon>Halobacteriaceae</taxon>
    </lineage>
</organism>
<evidence type="ECO:0000256" key="1">
    <source>
        <dbReference type="SAM" id="MobiDB-lite"/>
    </source>
</evidence>
<sequence>MRLSGMSTHSESEWFGSDAVAAVYRVQFLLLILFVAAIPVVGTAFAAPWYVPAAVAAVAFVVLALVWWWAGAYERTVGYRFGRDEFEARGGVFFRSKSTVPYARITNVETKQGPVLRYFGVGSVAVQTAGRSGQTTPEVTVSAITDYEEVRDRLVERVRAERGAGDATGSEPRPSGGDATLDDVLAELERIRGVLDDRDGE</sequence>
<evidence type="ECO:0000313" key="4">
    <source>
        <dbReference type="EMBL" id="GAA0657817.1"/>
    </source>
</evidence>
<feature type="transmembrane region" description="Helical" evidence="2">
    <location>
        <begin position="47"/>
        <end position="70"/>
    </location>
</feature>
<evidence type="ECO:0000313" key="5">
    <source>
        <dbReference type="Proteomes" id="UP001500194"/>
    </source>
</evidence>
<protein>
    <recommendedName>
        <fullName evidence="3">YdbS-like PH domain-containing protein</fullName>
    </recommendedName>
</protein>
<reference evidence="4 5" key="1">
    <citation type="journal article" date="2019" name="Int. J. Syst. Evol. Microbiol.">
        <title>The Global Catalogue of Microorganisms (GCM) 10K type strain sequencing project: providing services to taxonomists for standard genome sequencing and annotation.</title>
        <authorList>
            <consortium name="The Broad Institute Genomics Platform"/>
            <consortium name="The Broad Institute Genome Sequencing Center for Infectious Disease"/>
            <person name="Wu L."/>
            <person name="Ma J."/>
        </authorList>
    </citation>
    <scope>NUCLEOTIDE SEQUENCE [LARGE SCALE GENOMIC DNA]</scope>
    <source>
        <strain evidence="4 5">JCM 16327</strain>
    </source>
</reference>
<gene>
    <name evidence="4" type="ORF">GCM10009019_22580</name>
</gene>
<keyword evidence="2" id="KW-0812">Transmembrane</keyword>
<accession>A0AAV3T4B2</accession>
<dbReference type="PANTHER" id="PTHR34473:SF2">
    <property type="entry name" value="UPF0699 TRANSMEMBRANE PROTEIN YDBT"/>
    <property type="match status" value="1"/>
</dbReference>
<feature type="region of interest" description="Disordered" evidence="1">
    <location>
        <begin position="161"/>
        <end position="181"/>
    </location>
</feature>